<dbReference type="InterPro" id="IPR020864">
    <property type="entry name" value="MACPF"/>
</dbReference>
<evidence type="ECO:0000256" key="2">
    <source>
        <dbReference type="SAM" id="SignalP"/>
    </source>
</evidence>
<feature type="compositionally biased region" description="Basic and acidic residues" evidence="1">
    <location>
        <begin position="264"/>
        <end position="276"/>
    </location>
</feature>
<dbReference type="AlphaFoldDB" id="A0A1A8WB41"/>
<evidence type="ECO:0000313" key="5">
    <source>
        <dbReference type="Proteomes" id="UP000078560"/>
    </source>
</evidence>
<evidence type="ECO:0000259" key="3">
    <source>
        <dbReference type="PROSITE" id="PS51412"/>
    </source>
</evidence>
<evidence type="ECO:0000313" key="4">
    <source>
        <dbReference type="EMBL" id="SBS88425.1"/>
    </source>
</evidence>
<dbReference type="Pfam" id="PF01823">
    <property type="entry name" value="MACPF"/>
    <property type="match status" value="1"/>
</dbReference>
<dbReference type="PANTHER" id="PTHR19324:SF33">
    <property type="entry name" value="MUCIN-5AC"/>
    <property type="match status" value="1"/>
</dbReference>
<feature type="chain" id="PRO_5008380915" evidence="2">
    <location>
        <begin position="21"/>
        <end position="1221"/>
    </location>
</feature>
<organism evidence="4 5">
    <name type="scientific">Plasmodium ovale curtisi</name>
    <dbReference type="NCBI Taxonomy" id="864141"/>
    <lineage>
        <taxon>Eukaryota</taxon>
        <taxon>Sar</taxon>
        <taxon>Alveolata</taxon>
        <taxon>Apicomplexa</taxon>
        <taxon>Aconoidasida</taxon>
        <taxon>Haemosporida</taxon>
        <taxon>Plasmodiidae</taxon>
        <taxon>Plasmodium</taxon>
        <taxon>Plasmodium (Plasmodium)</taxon>
    </lineage>
</organism>
<feature type="compositionally biased region" description="Low complexity" evidence="1">
    <location>
        <begin position="534"/>
        <end position="555"/>
    </location>
</feature>
<dbReference type="EMBL" id="FLQU01000634">
    <property type="protein sequence ID" value="SBS88425.1"/>
    <property type="molecule type" value="Genomic_DNA"/>
</dbReference>
<feature type="signal peptide" evidence="2">
    <location>
        <begin position="1"/>
        <end position="20"/>
    </location>
</feature>
<evidence type="ECO:0000256" key="1">
    <source>
        <dbReference type="SAM" id="MobiDB-lite"/>
    </source>
</evidence>
<feature type="domain" description="MACPF" evidence="3">
    <location>
        <begin position="473"/>
        <end position="840"/>
    </location>
</feature>
<proteinExistence type="predicted"/>
<sequence length="1221" mass="138206">MKILVRVIFVHLLLTHFVTNNVKCEISGNIPNYQNVGTHNFEESNSSKFLNEEKSYITDFNSYSKNKRLKNNYTSLLNNPLYGYENRESIKLPPQNGKNKNVSISSNDAPNETKCNGTCSSFMLIKEHHAMSNVSKKKGRRNVCKMGNGEIVKGGCRNMWVQKATKDEADHTNDDSYGNCYDDRYADSYGDNNNGNGKRNGNDAHGGKNGNDSDTLNGVIGVWLEHPSRDPHEQMSRSHKVYVDSRPHDFKNFRSFEGYQNERSNQEKKGQRNEKHFTSYDSSVANTQKGAEVGGLDKEGQKLEFIISRNDGIGYSGKNYFEEEKFMQIKYPLASKYMEAKDTYVDGEKDSIDYHNSEEMIQYHSTMKPTKYVDIGDFIVKENMNKVDSNLGDSNLVNVIKDYKAENWYNFPKKQNKNLKEKKEKGIEKPYVDFDLRNTLNGNVNHLGEKYYEKKAYKEGHRTVAGNSISDETVTKEELHRSDIDLSLRYLGLGYDIIMGNPEGDPTLNVDPGFRGPVLQLSGGDISMGGGSGISDISDSNGGSGGISDSNGSSGRQRITPWVIPEHSCSQSKNVEEIRNLEQYKLELLSDVKVSTPSIFPYSFSASAEYKNALKKLKVQNSLIFLMKIYCLRYYTGIPATTTWKFTDNFKNALKKLPATFDGLKEESECTYEYYNNKMNTPQCEANVNKWMMFFKLHGTHIAHEIYLGGKIIIKMNMEKEEYNKMKENNISIKTFFNFYFHKMGLSSAFSKQTQKVLSKFRTSKNVAILGGNPGLNVENSTFFEKWVESINKNSMPIRTKLLPFSYFMEDSNMIQAYKDALTFYGLTYGVQIFDQEKYNHIILSIGEYLEKTTQKLYAGPPPGLLTCPIGSSLLMGFSINLDFYKNKELSNTNGMTSCEQMKESCSGNGFGKKYSDIRIWALCSEKPSDFITQVVQQGESPKITATCPGNLVILFGFALMKGKGASSANNIDIYPCRTGQNSCSAVLQNNKFKQSMIYIACVDKTTNGLENIQTFSKVKNMGQVNPKNYKTDGYLDFTCPKHSTLVFGFSLEFHTNFTKTRNNFTICSKESNTCEIKGIGINTNLSFFKTDKHSLGIVAVCRIQGTTMTHPSLPLGSVYRLAFENTDGFIRDHIADMAAYTIIMYANYADNEKHGKRRQKKEEGHGKILACFIYGVLLKFKGKEKRRTIGGCGKKVGRKNSININNMNDGWHGFYFRKNN</sequence>
<dbReference type="PANTHER" id="PTHR19324">
    <property type="entry name" value="PERFORIN-LIKE PROTEIN 1"/>
    <property type="match status" value="1"/>
</dbReference>
<keyword evidence="2" id="KW-0732">Signal</keyword>
<feature type="region of interest" description="Disordered" evidence="1">
    <location>
        <begin position="190"/>
        <end position="213"/>
    </location>
</feature>
<feature type="compositionally biased region" description="Low complexity" evidence="1">
    <location>
        <begin position="190"/>
        <end position="199"/>
    </location>
</feature>
<reference evidence="5" key="1">
    <citation type="submission" date="2016-05" db="EMBL/GenBank/DDBJ databases">
        <authorList>
            <person name="Naeem Raeece"/>
        </authorList>
    </citation>
    <scope>NUCLEOTIDE SEQUENCE [LARGE SCALE GENOMIC DNA]</scope>
</reference>
<gene>
    <name evidence="4" type="ORF">POVCU2_0048380</name>
</gene>
<dbReference type="Proteomes" id="UP000078560">
    <property type="component" value="Unassembled WGS sequence"/>
</dbReference>
<feature type="region of interest" description="Disordered" evidence="1">
    <location>
        <begin position="257"/>
        <end position="276"/>
    </location>
</feature>
<accession>A0A1A8WB41</accession>
<feature type="region of interest" description="Disordered" evidence="1">
    <location>
        <begin position="532"/>
        <end position="556"/>
    </location>
</feature>
<protein>
    <submittedName>
        <fullName evidence="4">Perforin-like protein 2</fullName>
    </submittedName>
</protein>
<name>A0A1A8WB41_PLAOA</name>
<dbReference type="PROSITE" id="PS51412">
    <property type="entry name" value="MACPF_2"/>
    <property type="match status" value="1"/>
</dbReference>